<feature type="disulfide bond" evidence="2">
    <location>
        <begin position="59"/>
        <end position="84"/>
    </location>
</feature>
<feature type="domain" description="SGNH hydrolase-type esterase" evidence="4">
    <location>
        <begin position="41"/>
        <end position="266"/>
    </location>
</feature>
<feature type="active site" evidence="1">
    <location>
        <position position="258"/>
    </location>
</feature>
<comment type="caution">
    <text evidence="5">The sequence shown here is derived from an EMBL/GenBank/DDBJ whole genome shotgun (WGS) entry which is preliminary data.</text>
</comment>
<organism evidence="5 6">
    <name type="scientific">Arthrobacter oryzae</name>
    <dbReference type="NCBI Taxonomy" id="409290"/>
    <lineage>
        <taxon>Bacteria</taxon>
        <taxon>Bacillati</taxon>
        <taxon>Actinomycetota</taxon>
        <taxon>Actinomycetes</taxon>
        <taxon>Micrococcales</taxon>
        <taxon>Micrococcaceae</taxon>
        <taxon>Arthrobacter</taxon>
    </lineage>
</organism>
<dbReference type="PANTHER" id="PTHR37981">
    <property type="entry name" value="LIPASE 2"/>
    <property type="match status" value="1"/>
</dbReference>
<accession>A0A495EWS5</accession>
<dbReference type="OrthoDB" id="5503950at2"/>
<dbReference type="InterPro" id="IPR006311">
    <property type="entry name" value="TAT_signal"/>
</dbReference>
<dbReference type="PROSITE" id="PS51318">
    <property type="entry name" value="TAT"/>
    <property type="match status" value="1"/>
</dbReference>
<proteinExistence type="predicted"/>
<reference evidence="5 6" key="1">
    <citation type="submission" date="2018-10" db="EMBL/GenBank/DDBJ databases">
        <title>Genomic Encyclopedia of Type Strains, Phase IV (KMG-IV): sequencing the most valuable type-strain genomes for metagenomic binning, comparative biology and taxonomic classification.</title>
        <authorList>
            <person name="Goeker M."/>
        </authorList>
    </citation>
    <scope>NUCLEOTIDE SEQUENCE [LARGE SCALE GENOMIC DNA]</scope>
    <source>
        <strain evidence="5 6">DSM 25586</strain>
    </source>
</reference>
<dbReference type="GO" id="GO:0019433">
    <property type="term" value="P:triglyceride catabolic process"/>
    <property type="evidence" value="ECO:0007669"/>
    <property type="project" value="TreeGrafter"/>
</dbReference>
<evidence type="ECO:0000256" key="2">
    <source>
        <dbReference type="PIRSR" id="PIRSR637460-2"/>
    </source>
</evidence>
<evidence type="ECO:0000256" key="3">
    <source>
        <dbReference type="SAM" id="SignalP"/>
    </source>
</evidence>
<dbReference type="InterPro" id="IPR013830">
    <property type="entry name" value="SGNH_hydro"/>
</dbReference>
<dbReference type="InterPro" id="IPR037460">
    <property type="entry name" value="SEST-like"/>
</dbReference>
<dbReference type="EMBL" id="RBIR01000002">
    <property type="protein sequence ID" value="RKR20796.1"/>
    <property type="molecule type" value="Genomic_DNA"/>
</dbReference>
<sequence length="280" mass="28905">MGTLNLRRRRTALAAGLATLALAAGVATVPAQAVDKTKYIALGDSYAAGQGAGPYLDACYRSENAYSELAAESKAIKLVTNASCSGKTTQDVVNNQLRQLNKSTELVTITAGGNNLKFGQIVTYCGAALAAPTAAAAALCDKVTADATAQIASGKLARDVASMIQSVKAAAPNAKVVVTGYPYLYDPVTPNPADPMSLFIYKATRLADGLNDSIAAGSGGATYVDVRAAFAGHGINSATHEPWINLDLAHPTSPDNFHPNAEGYEAYFASLNKVNAYSAP</sequence>
<dbReference type="Pfam" id="PF13472">
    <property type="entry name" value="Lipase_GDSL_2"/>
    <property type="match status" value="1"/>
</dbReference>
<feature type="active site" description="Nucleophile" evidence="1">
    <location>
        <position position="45"/>
    </location>
</feature>
<keyword evidence="3" id="KW-0732">Signal</keyword>
<protein>
    <submittedName>
        <fullName evidence="5">GDSL-like lipase/acylhydrolase family protein</fullName>
    </submittedName>
</protein>
<dbReference type="CDD" id="cd01823">
    <property type="entry name" value="SEST_like"/>
    <property type="match status" value="1"/>
</dbReference>
<feature type="chain" id="PRO_5039069040" evidence="3">
    <location>
        <begin position="24"/>
        <end position="280"/>
    </location>
</feature>
<dbReference type="AlphaFoldDB" id="A0A495EWS5"/>
<evidence type="ECO:0000259" key="4">
    <source>
        <dbReference type="Pfam" id="PF13472"/>
    </source>
</evidence>
<dbReference type="Gene3D" id="3.40.50.1110">
    <property type="entry name" value="SGNH hydrolase"/>
    <property type="match status" value="1"/>
</dbReference>
<feature type="disulfide bond" evidence="2">
    <location>
        <begin position="125"/>
        <end position="140"/>
    </location>
</feature>
<feature type="signal peptide" evidence="3">
    <location>
        <begin position="1"/>
        <end position="23"/>
    </location>
</feature>
<keyword evidence="2" id="KW-1015">Disulfide bond</keyword>
<evidence type="ECO:0000256" key="1">
    <source>
        <dbReference type="PIRSR" id="PIRSR637460-1"/>
    </source>
</evidence>
<dbReference type="SUPFAM" id="SSF52266">
    <property type="entry name" value="SGNH hydrolase"/>
    <property type="match status" value="1"/>
</dbReference>
<dbReference type="GO" id="GO:0004806">
    <property type="term" value="F:triacylglycerol lipase activity"/>
    <property type="evidence" value="ECO:0007669"/>
    <property type="project" value="TreeGrafter"/>
</dbReference>
<dbReference type="Proteomes" id="UP000276055">
    <property type="component" value="Unassembled WGS sequence"/>
</dbReference>
<keyword evidence="5" id="KW-0378">Hydrolase</keyword>
<name>A0A495EWS5_9MICC</name>
<evidence type="ECO:0000313" key="6">
    <source>
        <dbReference type="Proteomes" id="UP000276055"/>
    </source>
</evidence>
<gene>
    <name evidence="5" type="ORF">C8D78_1438</name>
</gene>
<dbReference type="PANTHER" id="PTHR37981:SF1">
    <property type="entry name" value="SGNH HYDROLASE-TYPE ESTERASE DOMAIN-CONTAINING PROTEIN"/>
    <property type="match status" value="1"/>
</dbReference>
<dbReference type="RefSeq" id="WP_120951477.1">
    <property type="nucleotide sequence ID" value="NZ_RBIR01000002.1"/>
</dbReference>
<evidence type="ECO:0000313" key="5">
    <source>
        <dbReference type="EMBL" id="RKR20796.1"/>
    </source>
</evidence>
<dbReference type="InterPro" id="IPR036514">
    <property type="entry name" value="SGNH_hydro_sf"/>
</dbReference>